<evidence type="ECO:0000256" key="9">
    <source>
        <dbReference type="SAM" id="MobiDB-lite"/>
    </source>
</evidence>
<evidence type="ECO:0000256" key="5">
    <source>
        <dbReference type="ARBA" id="ARBA00022741"/>
    </source>
</evidence>
<dbReference type="FunFam" id="1.20.1560.10:FF:000013">
    <property type="entry name" value="ABC transporter C family member 2"/>
    <property type="match status" value="1"/>
</dbReference>
<evidence type="ECO:0000256" key="8">
    <source>
        <dbReference type="ARBA" id="ARBA00023136"/>
    </source>
</evidence>
<dbReference type="PROSITE" id="PS50929">
    <property type="entry name" value="ABC_TM1F"/>
    <property type="match status" value="1"/>
</dbReference>
<evidence type="ECO:0000256" key="6">
    <source>
        <dbReference type="ARBA" id="ARBA00022840"/>
    </source>
</evidence>
<dbReference type="EMBL" id="UYSU01037699">
    <property type="protein sequence ID" value="VDL99366.1"/>
    <property type="molecule type" value="Genomic_DNA"/>
</dbReference>
<evidence type="ECO:0000313" key="15">
    <source>
        <dbReference type="WBParaSite" id="SSLN_0001348201-mRNA-1"/>
    </source>
</evidence>
<feature type="transmembrane region" description="Helical" evidence="10">
    <location>
        <begin position="463"/>
        <end position="484"/>
    </location>
</feature>
<proteinExistence type="predicted"/>
<evidence type="ECO:0000313" key="13">
    <source>
        <dbReference type="EMBL" id="VDL99366.1"/>
    </source>
</evidence>
<keyword evidence="3 10" id="KW-0812">Transmembrane</keyword>
<feature type="transmembrane region" description="Helical" evidence="10">
    <location>
        <begin position="549"/>
        <end position="576"/>
    </location>
</feature>
<dbReference type="InterPro" id="IPR036640">
    <property type="entry name" value="ABC1_TM_sf"/>
</dbReference>
<keyword evidence="5" id="KW-0547">Nucleotide-binding</keyword>
<evidence type="ECO:0000256" key="10">
    <source>
        <dbReference type="SAM" id="Phobius"/>
    </source>
</evidence>
<accession>A0A183T933</accession>
<keyword evidence="14" id="KW-1185">Reference proteome</keyword>
<dbReference type="InterPro" id="IPR011527">
    <property type="entry name" value="ABC1_TM_dom"/>
</dbReference>
<dbReference type="Gene3D" id="3.40.50.300">
    <property type="entry name" value="P-loop containing nucleotide triphosphate hydrolases"/>
    <property type="match status" value="1"/>
</dbReference>
<dbReference type="Proteomes" id="UP000275846">
    <property type="component" value="Unassembled WGS sequence"/>
</dbReference>
<feature type="compositionally biased region" description="Polar residues" evidence="9">
    <location>
        <begin position="223"/>
        <end position="240"/>
    </location>
</feature>
<dbReference type="InterPro" id="IPR027417">
    <property type="entry name" value="P-loop_NTPase"/>
</dbReference>
<evidence type="ECO:0000256" key="2">
    <source>
        <dbReference type="ARBA" id="ARBA00022448"/>
    </source>
</evidence>
<feature type="region of interest" description="Disordered" evidence="9">
    <location>
        <begin position="223"/>
        <end position="265"/>
    </location>
</feature>
<dbReference type="InterPro" id="IPR003439">
    <property type="entry name" value="ABC_transporter-like_ATP-bd"/>
</dbReference>
<feature type="compositionally biased region" description="Polar residues" evidence="9">
    <location>
        <begin position="247"/>
        <end position="265"/>
    </location>
</feature>
<dbReference type="OrthoDB" id="6500128at2759"/>
<evidence type="ECO:0000259" key="11">
    <source>
        <dbReference type="PROSITE" id="PS50893"/>
    </source>
</evidence>
<feature type="compositionally biased region" description="Acidic residues" evidence="9">
    <location>
        <begin position="304"/>
        <end position="315"/>
    </location>
</feature>
<comment type="subcellular location">
    <subcellularLocation>
        <location evidence="1">Membrane</location>
        <topology evidence="1">Multi-pass membrane protein</topology>
    </subcellularLocation>
</comment>
<dbReference type="Gene3D" id="1.20.1560.10">
    <property type="entry name" value="ABC transporter type 1, transmembrane domain"/>
    <property type="match status" value="1"/>
</dbReference>
<dbReference type="Pfam" id="PF00005">
    <property type="entry name" value="ABC_tran"/>
    <property type="match status" value="1"/>
</dbReference>
<evidence type="ECO:0000259" key="12">
    <source>
        <dbReference type="PROSITE" id="PS50929"/>
    </source>
</evidence>
<feature type="domain" description="ABC transporter" evidence="11">
    <location>
        <begin position="1"/>
        <end position="205"/>
    </location>
</feature>
<evidence type="ECO:0000256" key="3">
    <source>
        <dbReference type="ARBA" id="ARBA00022692"/>
    </source>
</evidence>
<dbReference type="SMART" id="SM00382">
    <property type="entry name" value="AAA"/>
    <property type="match status" value="1"/>
</dbReference>
<keyword evidence="8 10" id="KW-0472">Membrane</keyword>
<keyword evidence="6" id="KW-0067">ATP-binding</keyword>
<dbReference type="GO" id="GO:0016020">
    <property type="term" value="C:membrane"/>
    <property type="evidence" value="ECO:0007669"/>
    <property type="project" value="UniProtKB-SubCell"/>
</dbReference>
<dbReference type="CDD" id="cd03250">
    <property type="entry name" value="ABCC_MRP_domain1"/>
    <property type="match status" value="1"/>
</dbReference>
<evidence type="ECO:0000256" key="4">
    <source>
        <dbReference type="ARBA" id="ARBA00022737"/>
    </source>
</evidence>
<reference evidence="13 14" key="2">
    <citation type="submission" date="2018-11" db="EMBL/GenBank/DDBJ databases">
        <authorList>
            <consortium name="Pathogen Informatics"/>
        </authorList>
    </citation>
    <scope>NUCLEOTIDE SEQUENCE [LARGE SCALE GENOMIC DNA]</scope>
    <source>
        <strain evidence="13 14">NST_G2</strain>
    </source>
</reference>
<sequence length="668" mass="72984">MTIYFPEGQSTAIVGRVGSGKSSLLNALLGNMERISGRVNIKGSIAYVAQQAWIFNGTLRDNILFHKPFDAERYERILSACALQQDLTILPSGDLTLIGDKGINLSGGQKQRISIARACYSEADVYLFDDPLAAIDAEVASHLLREVLGRHGLLAKKTRIIAAHHPKLIQNADQIAMLEAGRLVEYGTYSKLTQSRNSRLNVFLISREAEEVEEAGMGSEVTTLNPHMTVGSSLRSNHSAVNPPPTQRSRSLSKSITDWPTYSRSRCSSESKWVPEKLLACPPPDLVEIGLFLAAVSLAENEAADAEAATEEGPCESDQKESFQSLTRQRGDHLRSEVSSCSNVSGPRVKSAPETVKDGDRTEASTPQKTSPELPGAKIVTTEQNEEKMATGRVKFVVFWAYIRRIGSFLCSVGLLSMIGAQLASCGTGLWLADWSGDAKAYNNMTTPLANQTTEGSQRAWRLLIYGFLAFLQVLFSLLGYLTLAVGNIRAVKSLHAAFLNCILRVPTSFFDTVPQGRVVNRFSSDVAAVDNQLMNSLRSSIQTSLQCLVTFALTASLSPWIIIPLFFLSIFYFAMQNVFVATSRQLKRIDSVSKSPIFSHFSETLLGVDTIRAYGFGSLFVEINAQRLDTNNMAVFATGIANRPAVCKNIDEKEPHHPSPPPLPIGG</sequence>
<dbReference type="PANTHER" id="PTHR24223">
    <property type="entry name" value="ATP-BINDING CASSETTE SUB-FAMILY C"/>
    <property type="match status" value="1"/>
</dbReference>
<dbReference type="PANTHER" id="PTHR24223:SF461">
    <property type="entry name" value="ATP-BINDING CASSETTE SUB-FAMILY C MEMBER SUR"/>
    <property type="match status" value="1"/>
</dbReference>
<evidence type="ECO:0000313" key="14">
    <source>
        <dbReference type="Proteomes" id="UP000275846"/>
    </source>
</evidence>
<keyword evidence="2" id="KW-0813">Transport</keyword>
<evidence type="ECO:0000256" key="7">
    <source>
        <dbReference type="ARBA" id="ARBA00022989"/>
    </source>
</evidence>
<dbReference type="InterPro" id="IPR003593">
    <property type="entry name" value="AAA+_ATPase"/>
</dbReference>
<keyword evidence="4" id="KW-0677">Repeat</keyword>
<feature type="transmembrane region" description="Helical" evidence="10">
    <location>
        <begin position="409"/>
        <end position="433"/>
    </location>
</feature>
<organism evidence="15">
    <name type="scientific">Schistocephalus solidus</name>
    <name type="common">Tapeworm</name>
    <dbReference type="NCBI Taxonomy" id="70667"/>
    <lineage>
        <taxon>Eukaryota</taxon>
        <taxon>Metazoa</taxon>
        <taxon>Spiralia</taxon>
        <taxon>Lophotrochozoa</taxon>
        <taxon>Platyhelminthes</taxon>
        <taxon>Cestoda</taxon>
        <taxon>Eucestoda</taxon>
        <taxon>Diphyllobothriidea</taxon>
        <taxon>Diphyllobothriidae</taxon>
        <taxon>Schistocephalus</taxon>
    </lineage>
</organism>
<dbReference type="STRING" id="70667.A0A183T933"/>
<dbReference type="FunFam" id="3.40.50.300:FF:000997">
    <property type="entry name" value="Multidrug resistance-associated protein 1"/>
    <property type="match status" value="1"/>
</dbReference>
<dbReference type="GO" id="GO:0016887">
    <property type="term" value="F:ATP hydrolysis activity"/>
    <property type="evidence" value="ECO:0007669"/>
    <property type="project" value="InterPro"/>
</dbReference>
<dbReference type="SUPFAM" id="SSF52540">
    <property type="entry name" value="P-loop containing nucleoside triphosphate hydrolases"/>
    <property type="match status" value="1"/>
</dbReference>
<evidence type="ECO:0000256" key="1">
    <source>
        <dbReference type="ARBA" id="ARBA00004141"/>
    </source>
</evidence>
<feature type="region of interest" description="Disordered" evidence="9">
    <location>
        <begin position="304"/>
        <end position="376"/>
    </location>
</feature>
<keyword evidence="7 10" id="KW-1133">Transmembrane helix</keyword>
<name>A0A183T933_SCHSO</name>
<dbReference type="GO" id="GO:0005524">
    <property type="term" value="F:ATP binding"/>
    <property type="evidence" value="ECO:0007669"/>
    <property type="project" value="UniProtKB-KW"/>
</dbReference>
<dbReference type="PROSITE" id="PS50893">
    <property type="entry name" value="ABC_TRANSPORTER_2"/>
    <property type="match status" value="1"/>
</dbReference>
<dbReference type="SUPFAM" id="SSF90123">
    <property type="entry name" value="ABC transporter transmembrane region"/>
    <property type="match status" value="1"/>
</dbReference>
<dbReference type="InterPro" id="IPR050173">
    <property type="entry name" value="ABC_transporter_C-like"/>
</dbReference>
<dbReference type="AlphaFoldDB" id="A0A183T933"/>
<dbReference type="Pfam" id="PF00664">
    <property type="entry name" value="ABC_membrane"/>
    <property type="match status" value="1"/>
</dbReference>
<feature type="domain" description="ABC transmembrane type-1" evidence="12">
    <location>
        <begin position="413"/>
        <end position="644"/>
    </location>
</feature>
<reference evidence="15" key="1">
    <citation type="submission" date="2016-06" db="UniProtKB">
        <authorList>
            <consortium name="WormBaseParasite"/>
        </authorList>
    </citation>
    <scope>IDENTIFICATION</scope>
</reference>
<dbReference type="GO" id="GO:0140359">
    <property type="term" value="F:ABC-type transporter activity"/>
    <property type="evidence" value="ECO:0007669"/>
    <property type="project" value="InterPro"/>
</dbReference>
<gene>
    <name evidence="13" type="ORF">SSLN_LOCUS12981</name>
</gene>
<dbReference type="WBParaSite" id="SSLN_0001348201-mRNA-1">
    <property type="protein sequence ID" value="SSLN_0001348201-mRNA-1"/>
    <property type="gene ID" value="SSLN_0001348201"/>
</dbReference>
<protein>
    <submittedName>
        <fullName evidence="15">Multidrug resistance-associated protein 1</fullName>
    </submittedName>
</protein>